<proteinExistence type="predicted"/>
<keyword evidence="2" id="KW-1185">Reference proteome</keyword>
<gene>
    <name evidence="1" type="ORF">BJ982_006708</name>
</gene>
<comment type="caution">
    <text evidence="1">The sequence shown here is derived from an EMBL/GenBank/DDBJ whole genome shotgun (WGS) entry which is preliminary data.</text>
</comment>
<protein>
    <recommendedName>
        <fullName evidence="3">VCBS repeat-containing protein</fullName>
    </recommendedName>
</protein>
<organism evidence="1 2">
    <name type="scientific">Sphaerisporangium siamense</name>
    <dbReference type="NCBI Taxonomy" id="795645"/>
    <lineage>
        <taxon>Bacteria</taxon>
        <taxon>Bacillati</taxon>
        <taxon>Actinomycetota</taxon>
        <taxon>Actinomycetes</taxon>
        <taxon>Streptosporangiales</taxon>
        <taxon>Streptosporangiaceae</taxon>
        <taxon>Sphaerisporangium</taxon>
    </lineage>
</organism>
<dbReference type="EMBL" id="JACHND010000001">
    <property type="protein sequence ID" value="MBB4705164.1"/>
    <property type="molecule type" value="Genomic_DNA"/>
</dbReference>
<reference evidence="1 2" key="1">
    <citation type="submission" date="2020-08" db="EMBL/GenBank/DDBJ databases">
        <title>Sequencing the genomes of 1000 actinobacteria strains.</title>
        <authorList>
            <person name="Klenk H.-P."/>
        </authorList>
    </citation>
    <scope>NUCLEOTIDE SEQUENCE [LARGE SCALE GENOMIC DNA]</scope>
    <source>
        <strain evidence="1 2">DSM 45784</strain>
    </source>
</reference>
<dbReference type="Proteomes" id="UP000542210">
    <property type="component" value="Unassembled WGS sequence"/>
</dbReference>
<evidence type="ECO:0000313" key="1">
    <source>
        <dbReference type="EMBL" id="MBB4705164.1"/>
    </source>
</evidence>
<name>A0A7W7DE26_9ACTN</name>
<evidence type="ECO:0008006" key="3">
    <source>
        <dbReference type="Google" id="ProtNLM"/>
    </source>
</evidence>
<accession>A0A7W7DE26</accession>
<dbReference type="AlphaFoldDB" id="A0A7W7DE26"/>
<evidence type="ECO:0000313" key="2">
    <source>
        <dbReference type="Proteomes" id="UP000542210"/>
    </source>
</evidence>
<sequence>MGGRLAIRLADLNGDGRADYLDADPRNGATRAWINFG</sequence>